<evidence type="ECO:0000313" key="2">
    <source>
        <dbReference type="Proteomes" id="UP000728185"/>
    </source>
</evidence>
<organism evidence="1 2">
    <name type="scientific">Fasciolopsis buskii</name>
    <dbReference type="NCBI Taxonomy" id="27845"/>
    <lineage>
        <taxon>Eukaryota</taxon>
        <taxon>Metazoa</taxon>
        <taxon>Spiralia</taxon>
        <taxon>Lophotrochozoa</taxon>
        <taxon>Platyhelminthes</taxon>
        <taxon>Trematoda</taxon>
        <taxon>Digenea</taxon>
        <taxon>Plagiorchiida</taxon>
        <taxon>Echinostomata</taxon>
        <taxon>Echinostomatoidea</taxon>
        <taxon>Fasciolidae</taxon>
        <taxon>Fasciolopsis</taxon>
    </lineage>
</organism>
<dbReference type="InterPro" id="IPR026321">
    <property type="entry name" value="CC134"/>
</dbReference>
<dbReference type="OrthoDB" id="5854099at2759"/>
<keyword evidence="2" id="KW-1185">Reference proteome</keyword>
<name>A0A8E0VGM0_9TREM</name>
<dbReference type="AlphaFoldDB" id="A0A8E0VGM0"/>
<dbReference type="Proteomes" id="UP000728185">
    <property type="component" value="Unassembled WGS sequence"/>
</dbReference>
<dbReference type="Pfam" id="PF15002">
    <property type="entry name" value="ERK-JNK_inhib"/>
    <property type="match status" value="1"/>
</dbReference>
<reference evidence="1" key="1">
    <citation type="submission" date="2019-05" db="EMBL/GenBank/DDBJ databases">
        <title>Annotation for the trematode Fasciolopsis buski.</title>
        <authorList>
            <person name="Choi Y.-J."/>
        </authorList>
    </citation>
    <scope>NUCLEOTIDE SEQUENCE</scope>
    <source>
        <strain evidence="1">HT</strain>
        <tissue evidence="1">Whole worm</tissue>
    </source>
</reference>
<comment type="caution">
    <text evidence="1">The sequence shown here is derived from an EMBL/GenBank/DDBJ whole genome shotgun (WGS) entry which is preliminary data.</text>
</comment>
<accession>A0A8E0VGM0</accession>
<evidence type="ECO:0000313" key="1">
    <source>
        <dbReference type="EMBL" id="KAA0188436.1"/>
    </source>
</evidence>
<proteinExistence type="predicted"/>
<protein>
    <submittedName>
        <fullName evidence="1">Uncharacterized protein</fullName>
    </submittedName>
</protein>
<dbReference type="EMBL" id="LUCM01008416">
    <property type="protein sequence ID" value="KAA0188436.1"/>
    <property type="molecule type" value="Genomic_DNA"/>
</dbReference>
<dbReference type="PANTHER" id="PTHR14735">
    <property type="entry name" value="COILED-COIL DOMAIN-CONTAINING PROTEIN 134"/>
    <property type="match status" value="1"/>
</dbReference>
<gene>
    <name evidence="1" type="ORF">FBUS_04506</name>
</gene>
<dbReference type="PANTHER" id="PTHR14735:SF1">
    <property type="entry name" value="COILED-COIL DOMAIN-CONTAINING PROTEIN 134"/>
    <property type="match status" value="1"/>
</dbReference>
<sequence>MNLLSTDNQRMYFTKRRMHNKQVLRVTQSTRDHGAKLIAEMCPHFISVLQEAKKQVEFVDMDNPQMNDTVGRAFSIVFENTPYFLEWALLFPDTVHEFLAAEANRTDLIRWAIKLTRLSGLLSTEDERMIADAEQELNFVPRKHDYRNPYSIFQDMMLENEKAFRRLPEKGKRRIRRPRLTQRIDDDL</sequence>